<dbReference type="Pfam" id="PF17954">
    <property type="entry name" value="Pirin_C_2"/>
    <property type="match status" value="1"/>
</dbReference>
<gene>
    <name evidence="6" type="ORF">GCM10011410_01420</name>
</gene>
<comment type="cofactor">
    <cofactor evidence="2">
        <name>Fe cation</name>
        <dbReference type="ChEBI" id="CHEBI:24875"/>
    </cofactor>
    <text evidence="2">Binds 1 Fe cation per subunit.</text>
</comment>
<accession>A0A916TZZ3</accession>
<evidence type="ECO:0000313" key="7">
    <source>
        <dbReference type="Proteomes" id="UP000641514"/>
    </source>
</evidence>
<name>A0A916TZZ3_9ACTN</name>
<dbReference type="PIRSF" id="PIRSF006232">
    <property type="entry name" value="Pirin"/>
    <property type="match status" value="1"/>
</dbReference>
<proteinExistence type="inferred from homology"/>
<keyword evidence="2" id="KW-0408">Iron</keyword>
<feature type="binding site" evidence="2">
    <location>
        <position position="60"/>
    </location>
    <ligand>
        <name>Fe cation</name>
        <dbReference type="ChEBI" id="CHEBI:24875"/>
    </ligand>
</feature>
<evidence type="ECO:0000259" key="4">
    <source>
        <dbReference type="Pfam" id="PF02678"/>
    </source>
</evidence>
<feature type="binding site" evidence="2">
    <location>
        <position position="102"/>
    </location>
    <ligand>
        <name>Fe cation</name>
        <dbReference type="ChEBI" id="CHEBI:24875"/>
    </ligand>
</feature>
<dbReference type="PANTHER" id="PTHR43212:SF3">
    <property type="entry name" value="QUERCETIN 2,3-DIOXYGENASE"/>
    <property type="match status" value="1"/>
</dbReference>
<evidence type="ECO:0000313" key="6">
    <source>
        <dbReference type="EMBL" id="GGC52813.1"/>
    </source>
</evidence>
<dbReference type="RefSeq" id="WP_188669725.1">
    <property type="nucleotide sequence ID" value="NZ_BMJH01000001.1"/>
</dbReference>
<evidence type="ECO:0000259" key="5">
    <source>
        <dbReference type="Pfam" id="PF17954"/>
    </source>
</evidence>
<dbReference type="Gene3D" id="2.60.120.10">
    <property type="entry name" value="Jelly Rolls"/>
    <property type="match status" value="2"/>
</dbReference>
<evidence type="ECO:0000256" key="1">
    <source>
        <dbReference type="ARBA" id="ARBA00008416"/>
    </source>
</evidence>
<dbReference type="Pfam" id="PF02678">
    <property type="entry name" value="Pirin"/>
    <property type="match status" value="1"/>
</dbReference>
<protein>
    <recommendedName>
        <fullName evidence="8">Pirin family protein</fullName>
    </recommendedName>
</protein>
<organism evidence="6 7">
    <name type="scientific">Hoyosella rhizosphaerae</name>
    <dbReference type="NCBI Taxonomy" id="1755582"/>
    <lineage>
        <taxon>Bacteria</taxon>
        <taxon>Bacillati</taxon>
        <taxon>Actinomycetota</taxon>
        <taxon>Actinomycetes</taxon>
        <taxon>Mycobacteriales</taxon>
        <taxon>Hoyosellaceae</taxon>
        <taxon>Hoyosella</taxon>
    </lineage>
</organism>
<feature type="binding site" evidence="2">
    <location>
        <position position="104"/>
    </location>
    <ligand>
        <name>Fe cation</name>
        <dbReference type="ChEBI" id="CHEBI:24875"/>
    </ligand>
</feature>
<reference evidence="6" key="1">
    <citation type="journal article" date="2014" name="Int. J. Syst. Evol. Microbiol.">
        <title>Complete genome sequence of Corynebacterium casei LMG S-19264T (=DSM 44701T), isolated from a smear-ripened cheese.</title>
        <authorList>
            <consortium name="US DOE Joint Genome Institute (JGI-PGF)"/>
            <person name="Walter F."/>
            <person name="Albersmeier A."/>
            <person name="Kalinowski J."/>
            <person name="Ruckert C."/>
        </authorList>
    </citation>
    <scope>NUCLEOTIDE SEQUENCE</scope>
    <source>
        <strain evidence="6">CGMCC 1.15478</strain>
    </source>
</reference>
<dbReference type="InterPro" id="IPR041602">
    <property type="entry name" value="Quercetinase_C"/>
</dbReference>
<feature type="domain" description="Pirin N-terminal" evidence="4">
    <location>
        <begin position="16"/>
        <end position="120"/>
    </location>
</feature>
<dbReference type="AlphaFoldDB" id="A0A916TZZ3"/>
<feature type="domain" description="Quercetin 2,3-dioxygenase C-terminal cupin" evidence="5">
    <location>
        <begin position="156"/>
        <end position="235"/>
    </location>
</feature>
<keyword evidence="2" id="KW-0479">Metal-binding</keyword>
<dbReference type="InterPro" id="IPR012093">
    <property type="entry name" value="Pirin"/>
</dbReference>
<dbReference type="Proteomes" id="UP000641514">
    <property type="component" value="Unassembled WGS sequence"/>
</dbReference>
<reference evidence="6" key="2">
    <citation type="submission" date="2020-09" db="EMBL/GenBank/DDBJ databases">
        <authorList>
            <person name="Sun Q."/>
            <person name="Zhou Y."/>
        </authorList>
    </citation>
    <scope>NUCLEOTIDE SEQUENCE</scope>
    <source>
        <strain evidence="6">CGMCC 1.15478</strain>
    </source>
</reference>
<dbReference type="PANTHER" id="PTHR43212">
    <property type="entry name" value="QUERCETIN 2,3-DIOXYGENASE"/>
    <property type="match status" value="1"/>
</dbReference>
<dbReference type="SUPFAM" id="SSF51182">
    <property type="entry name" value="RmlC-like cupins"/>
    <property type="match status" value="1"/>
</dbReference>
<dbReference type="InterPro" id="IPR011051">
    <property type="entry name" value="RmlC_Cupin_sf"/>
</dbReference>
<evidence type="ECO:0000256" key="2">
    <source>
        <dbReference type="PIRSR" id="PIRSR006232-1"/>
    </source>
</evidence>
<comment type="similarity">
    <text evidence="1 3">Belongs to the pirin family.</text>
</comment>
<keyword evidence="7" id="KW-1185">Reference proteome</keyword>
<sequence length="239" mass="25972">MEVHIKRAGERTSVNLGWLVSNHSFPFAGNFDLHRGGHGVLLVNNEDIMSAGGSFDMHYHQDMEIITWVMSGEVVHEDSTGNTLTIPAGSAQRMTAGTGIRHAERSLSRDKGPIHVVQMWAAPDTNGLQPSYNQADFTDKIKSGELFVVASGLAKHESDRGIGINNKYAALYAARPKAGSSITVPTGKFIHIFIASGEVEMDGETLHHGDSVRVASGGGQTLTMIEESEILIWEMYAHF</sequence>
<dbReference type="GO" id="GO:0046872">
    <property type="term" value="F:metal ion binding"/>
    <property type="evidence" value="ECO:0007669"/>
    <property type="project" value="UniProtKB-KW"/>
</dbReference>
<dbReference type="InterPro" id="IPR014710">
    <property type="entry name" value="RmlC-like_jellyroll"/>
</dbReference>
<dbReference type="InterPro" id="IPR003829">
    <property type="entry name" value="Pirin_N_dom"/>
</dbReference>
<evidence type="ECO:0000256" key="3">
    <source>
        <dbReference type="RuleBase" id="RU003457"/>
    </source>
</evidence>
<comment type="caution">
    <text evidence="6">The sequence shown here is derived from an EMBL/GenBank/DDBJ whole genome shotgun (WGS) entry which is preliminary data.</text>
</comment>
<dbReference type="EMBL" id="BMJH01000001">
    <property type="protein sequence ID" value="GGC52813.1"/>
    <property type="molecule type" value="Genomic_DNA"/>
</dbReference>
<evidence type="ECO:0008006" key="8">
    <source>
        <dbReference type="Google" id="ProtNLM"/>
    </source>
</evidence>
<feature type="binding site" evidence="2">
    <location>
        <position position="58"/>
    </location>
    <ligand>
        <name>Fe cation</name>
        <dbReference type="ChEBI" id="CHEBI:24875"/>
    </ligand>
</feature>